<evidence type="ECO:0000313" key="6">
    <source>
        <dbReference type="EMBL" id="KPL88717.1"/>
    </source>
</evidence>
<dbReference type="Gene3D" id="1.25.40.10">
    <property type="entry name" value="Tetratricopeptide repeat domain"/>
    <property type="match status" value="2"/>
</dbReference>
<keyword evidence="5" id="KW-0812">Transmembrane</keyword>
<dbReference type="SUPFAM" id="SSF48452">
    <property type="entry name" value="TPR-like"/>
    <property type="match status" value="2"/>
</dbReference>
<feature type="repeat" description="TPR" evidence="3">
    <location>
        <begin position="441"/>
        <end position="474"/>
    </location>
</feature>
<dbReference type="Pfam" id="PF07719">
    <property type="entry name" value="TPR_2"/>
    <property type="match status" value="1"/>
</dbReference>
<protein>
    <submittedName>
        <fullName evidence="6">Uncharacterized protein</fullName>
    </submittedName>
</protein>
<dbReference type="InterPro" id="IPR013105">
    <property type="entry name" value="TPR_2"/>
</dbReference>
<dbReference type="Pfam" id="PF13174">
    <property type="entry name" value="TPR_6"/>
    <property type="match status" value="1"/>
</dbReference>
<dbReference type="SMART" id="SM00028">
    <property type="entry name" value="TPR"/>
    <property type="match status" value="7"/>
</dbReference>
<comment type="caution">
    <text evidence="6">The sequence shown here is derived from an EMBL/GenBank/DDBJ whole genome shotgun (WGS) entry which is preliminary data.</text>
</comment>
<name>A0A0P6Y7F0_9CHLR</name>
<dbReference type="PROSITE" id="PS50005">
    <property type="entry name" value="TPR"/>
    <property type="match status" value="4"/>
</dbReference>
<keyword evidence="5" id="KW-0472">Membrane</keyword>
<keyword evidence="5" id="KW-1133">Transmembrane helix</keyword>
<evidence type="ECO:0000313" key="7">
    <source>
        <dbReference type="Proteomes" id="UP000050501"/>
    </source>
</evidence>
<evidence type="ECO:0000256" key="1">
    <source>
        <dbReference type="ARBA" id="ARBA00022737"/>
    </source>
</evidence>
<dbReference type="Proteomes" id="UP000050501">
    <property type="component" value="Unassembled WGS sequence"/>
</dbReference>
<dbReference type="Pfam" id="PF14559">
    <property type="entry name" value="TPR_19"/>
    <property type="match status" value="1"/>
</dbReference>
<feature type="repeat" description="TPR" evidence="3">
    <location>
        <begin position="305"/>
        <end position="338"/>
    </location>
</feature>
<sequence length="599" mass="67160">MFNEAVTALKKGDKARARDLLTRLIKRVPTQPDIWLWMSAAVETRRERVYCLKEALRLDPTNRTARHGLILAGELPPDPTLAIPPELQRRNWESQLAALQVQPERELLGLSWKQIALYAAAAVVVIALVTVGILGLRQRSTQRVFIPSSVPTYGPTPTSLPSLTPVFRSPTVPAVGPTPLWMLLEATYTPTPLYVNTPHARSEAYSIALRAYANGQWAEMEEYLKQSLRDEPNAADLLYYMGETYRQRKDTKTALRYYEQAIAKDPNFAPAYLGRAYAYLASQPRRVREAERDLKTAVEADPNYAEAYLQLAVLNLGANDPEQALRNLEAVGQLQPDSPLLYFYRARAHLTLGDVAEARAAAEQANTLDKTMLESYRLLAEVCSADQDPECTLQAVNTYLLYEPRDAQALAWQGGAYAALDDSEAALDAFSRALEIDRSQAEIFIQRGELYRILGDYDKAIVDLTQAIGLNQRSYAAQSTLGKVFFAQGDYQQVYNRFAAADLYAATDLQKAEVLFYRAQAQEKLNRVLPAMQDYQKLLAMPAEVYPEEWAELARERLTALHTPTRTAAVTTPTHTRQPTLTPRPTQTRQPTLTHTPTP</sequence>
<dbReference type="InterPro" id="IPR050498">
    <property type="entry name" value="Ycf3"/>
</dbReference>
<evidence type="ECO:0000256" key="2">
    <source>
        <dbReference type="ARBA" id="ARBA00022803"/>
    </source>
</evidence>
<dbReference type="PANTHER" id="PTHR44858:SF1">
    <property type="entry name" value="UDP-N-ACETYLGLUCOSAMINE--PEPTIDE N-ACETYLGLUCOSAMINYLTRANSFERASE SPINDLY-RELATED"/>
    <property type="match status" value="1"/>
</dbReference>
<dbReference type="AlphaFoldDB" id="A0A0P6Y7F0"/>
<evidence type="ECO:0000256" key="5">
    <source>
        <dbReference type="SAM" id="Phobius"/>
    </source>
</evidence>
<keyword evidence="7" id="KW-1185">Reference proteome</keyword>
<dbReference type="Pfam" id="PF13181">
    <property type="entry name" value="TPR_8"/>
    <property type="match status" value="1"/>
</dbReference>
<feature type="repeat" description="TPR" evidence="3">
    <location>
        <begin position="407"/>
        <end position="440"/>
    </location>
</feature>
<organism evidence="6 7">
    <name type="scientific">Levilinea saccharolytica</name>
    <dbReference type="NCBI Taxonomy" id="229921"/>
    <lineage>
        <taxon>Bacteria</taxon>
        <taxon>Bacillati</taxon>
        <taxon>Chloroflexota</taxon>
        <taxon>Anaerolineae</taxon>
        <taxon>Anaerolineales</taxon>
        <taxon>Anaerolineaceae</taxon>
        <taxon>Levilinea</taxon>
    </lineage>
</organism>
<keyword evidence="2 3" id="KW-0802">TPR repeat</keyword>
<dbReference type="STRING" id="229921.ADN01_03705"/>
<keyword evidence="1" id="KW-0677">Repeat</keyword>
<dbReference type="Pfam" id="PF13432">
    <property type="entry name" value="TPR_16"/>
    <property type="match status" value="1"/>
</dbReference>
<proteinExistence type="predicted"/>
<dbReference type="PANTHER" id="PTHR44858">
    <property type="entry name" value="TETRATRICOPEPTIDE REPEAT PROTEIN 6"/>
    <property type="match status" value="1"/>
</dbReference>
<dbReference type="EMBL" id="LGCM01000016">
    <property type="protein sequence ID" value="KPL88717.1"/>
    <property type="molecule type" value="Genomic_DNA"/>
</dbReference>
<feature type="repeat" description="TPR" evidence="3">
    <location>
        <begin position="235"/>
        <end position="268"/>
    </location>
</feature>
<evidence type="ECO:0000256" key="4">
    <source>
        <dbReference type="SAM" id="MobiDB-lite"/>
    </source>
</evidence>
<dbReference type="PROSITE" id="PS50293">
    <property type="entry name" value="TPR_REGION"/>
    <property type="match status" value="1"/>
</dbReference>
<accession>A0A0P6Y7F0</accession>
<gene>
    <name evidence="6" type="ORF">ADN01_03705</name>
</gene>
<reference evidence="6 7" key="1">
    <citation type="submission" date="2015-07" db="EMBL/GenBank/DDBJ databases">
        <title>Genome sequence of Levilinea saccharolytica DSM 16555.</title>
        <authorList>
            <person name="Hemp J."/>
            <person name="Ward L.M."/>
            <person name="Pace L.A."/>
            <person name="Fischer W.W."/>
        </authorList>
    </citation>
    <scope>NUCLEOTIDE SEQUENCE [LARGE SCALE GENOMIC DNA]</scope>
    <source>
        <strain evidence="6 7">KIBI-1</strain>
    </source>
</reference>
<feature type="transmembrane region" description="Helical" evidence="5">
    <location>
        <begin position="115"/>
        <end position="136"/>
    </location>
</feature>
<dbReference type="InterPro" id="IPR019734">
    <property type="entry name" value="TPR_rpt"/>
</dbReference>
<feature type="region of interest" description="Disordered" evidence="4">
    <location>
        <begin position="562"/>
        <end position="599"/>
    </location>
</feature>
<evidence type="ECO:0000256" key="3">
    <source>
        <dbReference type="PROSITE-ProRule" id="PRU00339"/>
    </source>
</evidence>
<dbReference type="InterPro" id="IPR011990">
    <property type="entry name" value="TPR-like_helical_dom_sf"/>
</dbReference>